<dbReference type="SUPFAM" id="SSF47336">
    <property type="entry name" value="ACP-like"/>
    <property type="match status" value="1"/>
</dbReference>
<accession>A0ABV6B4E1</accession>
<dbReference type="SMART" id="SM00823">
    <property type="entry name" value="PKS_PP"/>
    <property type="match status" value="1"/>
</dbReference>
<dbReference type="RefSeq" id="WP_380015627.1">
    <property type="nucleotide sequence ID" value="NZ_JBHLYR010000063.1"/>
</dbReference>
<evidence type="ECO:0000313" key="4">
    <source>
        <dbReference type="EMBL" id="MFB9994570.1"/>
    </source>
</evidence>
<organism evidence="4 5">
    <name type="scientific">Deinococcus oregonensis</name>
    <dbReference type="NCBI Taxonomy" id="1805970"/>
    <lineage>
        <taxon>Bacteria</taxon>
        <taxon>Thermotogati</taxon>
        <taxon>Deinococcota</taxon>
        <taxon>Deinococci</taxon>
        <taxon>Deinococcales</taxon>
        <taxon>Deinococcaceae</taxon>
        <taxon>Deinococcus</taxon>
    </lineage>
</organism>
<dbReference type="Proteomes" id="UP001589733">
    <property type="component" value="Unassembled WGS sequence"/>
</dbReference>
<dbReference type="InterPro" id="IPR036736">
    <property type="entry name" value="ACP-like_sf"/>
</dbReference>
<keyword evidence="2" id="KW-0597">Phosphoprotein</keyword>
<dbReference type="Gene3D" id="1.10.1200.10">
    <property type="entry name" value="ACP-like"/>
    <property type="match status" value="1"/>
</dbReference>
<keyword evidence="5" id="KW-1185">Reference proteome</keyword>
<keyword evidence="1" id="KW-0596">Phosphopantetheine</keyword>
<name>A0ABV6B4E1_9DEIO</name>
<protein>
    <submittedName>
        <fullName evidence="4">Acyl carrier protein</fullName>
    </submittedName>
</protein>
<dbReference type="InterPro" id="IPR009081">
    <property type="entry name" value="PP-bd_ACP"/>
</dbReference>
<dbReference type="InterPro" id="IPR020806">
    <property type="entry name" value="PKS_PP-bd"/>
</dbReference>
<reference evidence="4 5" key="1">
    <citation type="submission" date="2024-09" db="EMBL/GenBank/DDBJ databases">
        <authorList>
            <person name="Sun Q."/>
            <person name="Mori K."/>
        </authorList>
    </citation>
    <scope>NUCLEOTIDE SEQUENCE [LARGE SCALE GENOMIC DNA]</scope>
    <source>
        <strain evidence="4 5">JCM 13503</strain>
    </source>
</reference>
<feature type="domain" description="Polyketide synthase-like phosphopantetheine-binding" evidence="3">
    <location>
        <begin position="39"/>
        <end position="108"/>
    </location>
</feature>
<sequence length="111" mass="12266">MTLTQDWTALNHSKTRGQLLAALAPLGAPDRLHLLTQYIEQQVTWIRQQGGAETDTTANRSFLAIGFDSLMSVELLYSLQRDLGRDLDPGALEQDTIDDLAQIILAEVFPG</sequence>
<evidence type="ECO:0000256" key="1">
    <source>
        <dbReference type="ARBA" id="ARBA00022450"/>
    </source>
</evidence>
<gene>
    <name evidence="4" type="ORF">ACFFLM_21665</name>
</gene>
<evidence type="ECO:0000259" key="3">
    <source>
        <dbReference type="SMART" id="SM00823"/>
    </source>
</evidence>
<proteinExistence type="predicted"/>
<dbReference type="Pfam" id="PF00550">
    <property type="entry name" value="PP-binding"/>
    <property type="match status" value="1"/>
</dbReference>
<comment type="caution">
    <text evidence="4">The sequence shown here is derived from an EMBL/GenBank/DDBJ whole genome shotgun (WGS) entry which is preliminary data.</text>
</comment>
<evidence type="ECO:0000313" key="5">
    <source>
        <dbReference type="Proteomes" id="UP001589733"/>
    </source>
</evidence>
<evidence type="ECO:0000256" key="2">
    <source>
        <dbReference type="ARBA" id="ARBA00022553"/>
    </source>
</evidence>
<dbReference type="EMBL" id="JBHLYR010000063">
    <property type="protein sequence ID" value="MFB9994570.1"/>
    <property type="molecule type" value="Genomic_DNA"/>
</dbReference>